<keyword evidence="2" id="KW-0313">Glucose metabolism</keyword>
<dbReference type="InterPro" id="IPR050282">
    <property type="entry name" value="Cycloisomerase_2"/>
</dbReference>
<dbReference type="PANTHER" id="PTHR30344:SF1">
    <property type="entry name" value="6-PHOSPHOGLUCONOLACTONASE"/>
    <property type="match status" value="1"/>
</dbReference>
<keyword evidence="2" id="KW-0119">Carbohydrate metabolism</keyword>
<organism evidence="3 4">
    <name type="scientific">Baumannia cicadellinicola subsp. Homalodisca coagulata</name>
    <dbReference type="NCBI Taxonomy" id="374463"/>
    <lineage>
        <taxon>Bacteria</taxon>
        <taxon>Pseudomonadati</taxon>
        <taxon>Pseudomonadota</taxon>
        <taxon>Gammaproteobacteria</taxon>
        <taxon>Candidatus Palibaumannia</taxon>
    </lineage>
</organism>
<dbReference type="Pfam" id="PF10282">
    <property type="entry name" value="Lactonase"/>
    <property type="match status" value="1"/>
</dbReference>
<protein>
    <submittedName>
        <fullName evidence="3">6-phosphogluconolactonase</fullName>
    </submittedName>
</protein>
<evidence type="ECO:0000256" key="2">
    <source>
        <dbReference type="ARBA" id="ARBA00022526"/>
    </source>
</evidence>
<dbReference type="AlphaFoldDB" id="Q1LTM0"/>
<comment type="similarity">
    <text evidence="1">Belongs to the cycloisomerase 2 family.</text>
</comment>
<dbReference type="InterPro" id="IPR015943">
    <property type="entry name" value="WD40/YVTN_repeat-like_dom_sf"/>
</dbReference>
<dbReference type="GO" id="GO:0017057">
    <property type="term" value="F:6-phosphogluconolactonase activity"/>
    <property type="evidence" value="ECO:0007669"/>
    <property type="project" value="TreeGrafter"/>
</dbReference>
<gene>
    <name evidence="3" type="primary">pgl</name>
    <name evidence="3" type="ordered locus">BCI_0244</name>
</gene>
<dbReference type="GO" id="GO:0006006">
    <property type="term" value="P:glucose metabolic process"/>
    <property type="evidence" value="ECO:0007669"/>
    <property type="project" value="UniProtKB-KW"/>
</dbReference>
<dbReference type="STRING" id="374463.BCI_0244"/>
<keyword evidence="4" id="KW-1185">Reference proteome</keyword>
<dbReference type="InterPro" id="IPR011045">
    <property type="entry name" value="N2O_reductase_N"/>
</dbReference>
<dbReference type="InterPro" id="IPR019405">
    <property type="entry name" value="Lactonase_7-beta_prop"/>
</dbReference>
<proteinExistence type="inferred from homology"/>
<dbReference type="PANTHER" id="PTHR30344">
    <property type="entry name" value="6-PHOSPHOGLUCONOLACTONASE-RELATED"/>
    <property type="match status" value="1"/>
</dbReference>
<dbReference type="Gene3D" id="2.130.10.10">
    <property type="entry name" value="YVTN repeat-like/Quinoprotein amine dehydrogenase"/>
    <property type="match status" value="1"/>
</dbReference>
<dbReference type="SUPFAM" id="SSF50974">
    <property type="entry name" value="Nitrous oxide reductase, N-terminal domain"/>
    <property type="match status" value="1"/>
</dbReference>
<accession>Q1LTM0</accession>
<reference evidence="3 4" key="1">
    <citation type="journal article" date="2006" name="PLoS Biol.">
        <title>Metabolic complementarity and genomics of the dual bacterial symbiosis of sharpshooters.</title>
        <authorList>
            <person name="Wu D."/>
            <person name="Daugherty S.C."/>
            <person name="Van Aken S.E."/>
            <person name="Pai G.H."/>
            <person name="Watkins K.L."/>
            <person name="Khouri H."/>
            <person name="Tallon L.J."/>
            <person name="Zaborsky J.M."/>
            <person name="Dunbar H.E."/>
            <person name="Tran P.L."/>
            <person name="Moran N.A."/>
            <person name="Eisen J.A."/>
        </authorList>
    </citation>
    <scope>NUCLEOTIDE SEQUENCE [LARGE SCALE GENOMIC DNA]</scope>
    <source>
        <strain evidence="3">Hc</strain>
    </source>
</reference>
<dbReference type="GO" id="GO:0005829">
    <property type="term" value="C:cytosol"/>
    <property type="evidence" value="ECO:0007669"/>
    <property type="project" value="TreeGrafter"/>
</dbReference>
<dbReference type="KEGG" id="bci:BCI_0244"/>
<dbReference type="NCBIfam" id="NF008258">
    <property type="entry name" value="PRK11028.1"/>
    <property type="match status" value="1"/>
</dbReference>
<dbReference type="HOGENOM" id="CLU_038716_2_0_6"/>
<evidence type="ECO:0000313" key="3">
    <source>
        <dbReference type="EMBL" id="ABF14063.1"/>
    </source>
</evidence>
<dbReference type="Proteomes" id="UP000002427">
    <property type="component" value="Chromosome"/>
</dbReference>
<dbReference type="EMBL" id="CP000238">
    <property type="protein sequence ID" value="ABF14063.1"/>
    <property type="molecule type" value="Genomic_DNA"/>
</dbReference>
<sequence>MAIHPAKTHLYLGIRPICSIVSYSIDINSGLLYEVDQTSLPNTPTHLSTDLFGKNLYCASYNGSCLSVHKINEQGIVGTLLQIIDGLTNCHSSNVDTNNLLVWVPCLKEDRISIFRRAELGTLIPYKPNAIHSITGAGPRHMVFHKSGRYAYVINELNSTISICTTNHMTGDVPNIVQNIDIMPSHLANARWAADIHITPNSQWLYCSERSASIIAYFRILEHGSLLQFMGYQETEIQPRGFNIDATGRYLIVSGQKSNYITVYNINQKNGMLKPLARYEVGHGPMYVAIIDL</sequence>
<name>Q1LTM0_BAUCH</name>
<evidence type="ECO:0000256" key="1">
    <source>
        <dbReference type="ARBA" id="ARBA00005564"/>
    </source>
</evidence>
<evidence type="ECO:0000313" key="4">
    <source>
        <dbReference type="Proteomes" id="UP000002427"/>
    </source>
</evidence>